<dbReference type="AlphaFoldDB" id="A0AAV2J0L8"/>
<evidence type="ECO:0008006" key="4">
    <source>
        <dbReference type="Google" id="ProtNLM"/>
    </source>
</evidence>
<organism evidence="2 3">
    <name type="scientific">Knipowitschia caucasica</name>
    <name type="common">Caucasian dwarf goby</name>
    <name type="synonym">Pomatoschistus caucasicus</name>
    <dbReference type="NCBI Taxonomy" id="637954"/>
    <lineage>
        <taxon>Eukaryota</taxon>
        <taxon>Metazoa</taxon>
        <taxon>Chordata</taxon>
        <taxon>Craniata</taxon>
        <taxon>Vertebrata</taxon>
        <taxon>Euteleostomi</taxon>
        <taxon>Actinopterygii</taxon>
        <taxon>Neopterygii</taxon>
        <taxon>Teleostei</taxon>
        <taxon>Neoteleostei</taxon>
        <taxon>Acanthomorphata</taxon>
        <taxon>Gobiaria</taxon>
        <taxon>Gobiiformes</taxon>
        <taxon>Gobioidei</taxon>
        <taxon>Gobiidae</taxon>
        <taxon>Gobiinae</taxon>
        <taxon>Knipowitschia</taxon>
    </lineage>
</organism>
<evidence type="ECO:0000256" key="1">
    <source>
        <dbReference type="SAM" id="MobiDB-lite"/>
    </source>
</evidence>
<evidence type="ECO:0000313" key="2">
    <source>
        <dbReference type="EMBL" id="CAL1568899.1"/>
    </source>
</evidence>
<dbReference type="Proteomes" id="UP001497482">
    <property type="component" value="Chromosome 1"/>
</dbReference>
<keyword evidence="3" id="KW-1185">Reference proteome</keyword>
<name>A0AAV2J0L8_KNICA</name>
<feature type="compositionally biased region" description="Polar residues" evidence="1">
    <location>
        <begin position="63"/>
        <end position="78"/>
    </location>
</feature>
<evidence type="ECO:0000313" key="3">
    <source>
        <dbReference type="Proteomes" id="UP001497482"/>
    </source>
</evidence>
<feature type="compositionally biased region" description="Polar residues" evidence="1">
    <location>
        <begin position="86"/>
        <end position="96"/>
    </location>
</feature>
<gene>
    <name evidence="2" type="ORF">KC01_LOCUS1430</name>
</gene>
<feature type="region of interest" description="Disordered" evidence="1">
    <location>
        <begin position="33"/>
        <end position="111"/>
    </location>
</feature>
<feature type="compositionally biased region" description="Basic and acidic residues" evidence="1">
    <location>
        <begin position="97"/>
        <end position="109"/>
    </location>
</feature>
<reference evidence="2 3" key="1">
    <citation type="submission" date="2024-04" db="EMBL/GenBank/DDBJ databases">
        <authorList>
            <person name="Waldvogel A.-M."/>
            <person name="Schoenle A."/>
        </authorList>
    </citation>
    <scope>NUCLEOTIDE SEQUENCE [LARGE SCALE GENOMIC DNA]</scope>
</reference>
<accession>A0AAV2J0L8</accession>
<proteinExistence type="predicted"/>
<sequence>MRRARWISNLRLKSGGATRASAKVCSDHFVTGRPSAPTDVNSPDWAPTVNLGYKRGHAEPHDATQQSEESAQSHNNLFTAAELETDTSSPNLYDESSSMHEEERFKDAECQTDLSMMDISKLEDTMRGYTSEICNLREKKT</sequence>
<dbReference type="EMBL" id="OZ035823">
    <property type="protein sequence ID" value="CAL1568899.1"/>
    <property type="molecule type" value="Genomic_DNA"/>
</dbReference>
<protein>
    <recommendedName>
        <fullName evidence="4">THAP-type domain-containing protein</fullName>
    </recommendedName>
</protein>